<feature type="transmembrane region" description="Helical" evidence="8">
    <location>
        <begin position="14"/>
        <end position="31"/>
    </location>
</feature>
<feature type="transmembrane region" description="Helical" evidence="8">
    <location>
        <begin position="527"/>
        <end position="546"/>
    </location>
</feature>
<protein>
    <recommendedName>
        <fullName evidence="9">SSD domain-containing protein</fullName>
    </recommendedName>
</protein>
<dbReference type="SUPFAM" id="SSF82866">
    <property type="entry name" value="Multidrug efflux transporter AcrB transmembrane domain"/>
    <property type="match status" value="2"/>
</dbReference>
<comment type="subcellular location">
    <subcellularLocation>
        <location evidence="1">Membrane</location>
        <topology evidence="1">Multi-pass membrane protein</topology>
    </subcellularLocation>
</comment>
<feature type="transmembrane region" description="Helical" evidence="8">
    <location>
        <begin position="892"/>
        <end position="917"/>
    </location>
</feature>
<evidence type="ECO:0000256" key="5">
    <source>
        <dbReference type="ARBA" id="ARBA00023136"/>
    </source>
</evidence>
<evidence type="ECO:0000256" key="4">
    <source>
        <dbReference type="ARBA" id="ARBA00022989"/>
    </source>
</evidence>
<keyword evidence="6" id="KW-0325">Glycoprotein</keyword>
<dbReference type="InterPro" id="IPR003392">
    <property type="entry name" value="PTHD_SSD"/>
</dbReference>
<dbReference type="InterPro" id="IPR000731">
    <property type="entry name" value="SSD"/>
</dbReference>
<feature type="domain" description="SSD" evidence="9">
    <location>
        <begin position="391"/>
        <end position="540"/>
    </location>
</feature>
<dbReference type="PANTHER" id="PTHR10796">
    <property type="entry name" value="PATCHED-RELATED"/>
    <property type="match status" value="1"/>
</dbReference>
<feature type="compositionally biased region" description="Polar residues" evidence="7">
    <location>
        <begin position="986"/>
        <end position="999"/>
    </location>
</feature>
<comment type="caution">
    <text evidence="10">The sequence shown here is derived from an EMBL/GenBank/DDBJ whole genome shotgun (WGS) entry which is preliminary data.</text>
</comment>
<proteinExistence type="inferred from homology"/>
<feature type="transmembrane region" description="Helical" evidence="8">
    <location>
        <begin position="842"/>
        <end position="863"/>
    </location>
</feature>
<accession>A0ABR1DTC9</accession>
<dbReference type="PROSITE" id="PS50156">
    <property type="entry name" value="SSD"/>
    <property type="match status" value="1"/>
</dbReference>
<feature type="transmembrane region" description="Helical" evidence="8">
    <location>
        <begin position="378"/>
        <end position="402"/>
    </location>
</feature>
<keyword evidence="11" id="KW-1185">Reference proteome</keyword>
<evidence type="ECO:0000256" key="8">
    <source>
        <dbReference type="SAM" id="Phobius"/>
    </source>
</evidence>
<feature type="region of interest" description="Disordered" evidence="7">
    <location>
        <begin position="970"/>
        <end position="999"/>
    </location>
</feature>
<feature type="transmembrane region" description="Helical" evidence="8">
    <location>
        <begin position="411"/>
        <end position="432"/>
    </location>
</feature>
<feature type="transmembrane region" description="Helical" evidence="8">
    <location>
        <begin position="567"/>
        <end position="595"/>
    </location>
</feature>
<dbReference type="Proteomes" id="UP001303046">
    <property type="component" value="Unassembled WGS sequence"/>
</dbReference>
<feature type="transmembrane region" description="Helical" evidence="8">
    <location>
        <begin position="812"/>
        <end position="830"/>
    </location>
</feature>
<name>A0ABR1DTC9_NECAM</name>
<evidence type="ECO:0000313" key="11">
    <source>
        <dbReference type="Proteomes" id="UP001303046"/>
    </source>
</evidence>
<dbReference type="Gene3D" id="1.20.1640.10">
    <property type="entry name" value="Multidrug efflux transporter AcrB transmembrane domain"/>
    <property type="match status" value="2"/>
</dbReference>
<evidence type="ECO:0000256" key="7">
    <source>
        <dbReference type="SAM" id="MobiDB-lite"/>
    </source>
</evidence>
<evidence type="ECO:0000256" key="1">
    <source>
        <dbReference type="ARBA" id="ARBA00004141"/>
    </source>
</evidence>
<dbReference type="EMBL" id="JAVFWL010000005">
    <property type="protein sequence ID" value="KAK6753428.1"/>
    <property type="molecule type" value="Genomic_DNA"/>
</dbReference>
<feature type="transmembrane region" description="Helical" evidence="8">
    <location>
        <begin position="786"/>
        <end position="805"/>
    </location>
</feature>
<feature type="transmembrane region" description="Helical" evidence="8">
    <location>
        <begin position="444"/>
        <end position="465"/>
    </location>
</feature>
<keyword evidence="5 8" id="KW-0472">Membrane</keyword>
<dbReference type="Pfam" id="PF02460">
    <property type="entry name" value="Patched"/>
    <property type="match status" value="1"/>
</dbReference>
<evidence type="ECO:0000256" key="6">
    <source>
        <dbReference type="ARBA" id="ARBA00023180"/>
    </source>
</evidence>
<dbReference type="PANTHER" id="PTHR10796:SF90">
    <property type="entry name" value="SSD DOMAIN-CONTAINING PROTEIN"/>
    <property type="match status" value="1"/>
</dbReference>
<feature type="transmembrane region" description="Helical" evidence="8">
    <location>
        <begin position="78"/>
        <end position="98"/>
    </location>
</feature>
<organism evidence="10 11">
    <name type="scientific">Necator americanus</name>
    <name type="common">Human hookworm</name>
    <dbReference type="NCBI Taxonomy" id="51031"/>
    <lineage>
        <taxon>Eukaryota</taxon>
        <taxon>Metazoa</taxon>
        <taxon>Ecdysozoa</taxon>
        <taxon>Nematoda</taxon>
        <taxon>Chromadorea</taxon>
        <taxon>Rhabditida</taxon>
        <taxon>Rhabditina</taxon>
        <taxon>Rhabditomorpha</taxon>
        <taxon>Strongyloidea</taxon>
        <taxon>Ancylostomatidae</taxon>
        <taxon>Bunostominae</taxon>
        <taxon>Necator</taxon>
    </lineage>
</organism>
<reference evidence="10 11" key="1">
    <citation type="submission" date="2023-08" db="EMBL/GenBank/DDBJ databases">
        <title>A Necator americanus chromosomal reference genome.</title>
        <authorList>
            <person name="Ilik V."/>
            <person name="Petrzelkova K.J."/>
            <person name="Pardy F."/>
            <person name="Fuh T."/>
            <person name="Niatou-Singa F.S."/>
            <person name="Gouil Q."/>
            <person name="Baker L."/>
            <person name="Ritchie M.E."/>
            <person name="Jex A.R."/>
            <person name="Gazzola D."/>
            <person name="Li H."/>
            <person name="Toshio Fujiwara R."/>
            <person name="Zhan B."/>
            <person name="Aroian R.V."/>
            <person name="Pafco B."/>
            <person name="Schwarz E.M."/>
        </authorList>
    </citation>
    <scope>NUCLEOTIDE SEQUENCE [LARGE SCALE GENOMIC DNA]</scope>
    <source>
        <strain evidence="10 11">Aroian</strain>
        <tissue evidence="10">Whole animal</tissue>
    </source>
</reference>
<keyword evidence="3 8" id="KW-0812">Transmembrane</keyword>
<dbReference type="InterPro" id="IPR051697">
    <property type="entry name" value="Patched_domain-protein"/>
</dbReference>
<evidence type="ECO:0000313" key="10">
    <source>
        <dbReference type="EMBL" id="KAK6753428.1"/>
    </source>
</evidence>
<gene>
    <name evidence="10" type="primary">Necator_chrV.g17591</name>
    <name evidence="10" type="ORF">RB195_012801</name>
</gene>
<feature type="transmembrane region" description="Helical" evidence="8">
    <location>
        <begin position="923"/>
        <end position="947"/>
    </location>
</feature>
<evidence type="ECO:0000256" key="2">
    <source>
        <dbReference type="ARBA" id="ARBA00005585"/>
    </source>
</evidence>
<sequence length="999" mass="113342">MVVQNCAVDASDDIRTICVVVAVGICVAICFQKTYSCIVKWEKAIRISLAIQGGYVRNDDRLMNKEVQKAAQRRPSRFALIWELVSIRLLFYLLGRAVGEYPRSFLLLSMLMSLTSMGMKYLLLRDNIREGYTPVNAESYYESLVMREFSNSSVDPMRLACMMLARDGKSMHRKEYLDEADRIVKAIYGLTVKSGHRRIIYRQICEPYCFGTEAFKTFKEYFDRQYKMAVEYGYFSSLYNLTYPYSTIIQERMPIDNFFFGVKLIDQNETEAAKNKSRIKRVVDWLEYWVKTYDIDRTRPIEYQITNMEHVTLLALFLYGSKNTKFAVTDLSLWELGVYDWAKRYNKGMFTKKTLIELFIFGNHILDMEVNADNRKLAPYFGGGFGFMIGIVVFFVFSSAYYSDALDSGKILIGIGAILCPLLAITCTYGILSLMQLPINSLLFVMPFLIMGVGVDSSFLMTYSWQKLANKKCSTSERLGVVYQDCGPSITISSLTNILAFAVGYLTPTPEVQAFCFGTATAMGLTYIFQMILFGPTLAVAAASENPKSYVESLRGWRSQIDVISRVLFRIHCVIVSHGYIALLILIATLVYWYYSIDGILTMRISLDSAKILPRDSLLHKPNSLLTDFVWKENLMPYIFVNTRFNITDRNLTKQFWNALKELESLPHCKGPNSSYVWYRNFVNDNIKTKSDYPLEDIVDPKKLSIFLALDARHFNTSMKLSNSSGTLTVERFFIILAYTNVSNWDIRIKLMTQWREIIAKYPDLNMTVYEEGGMFVDQMLSLKRLTVQTALLTLLSMTAICAIFIGRPWSVLTACASMASISIGVIGIMSKLSFELDPVVMIAHLMTIGMSVDYVAHAIYHFQRDSRSEVKGGISVQVALKSMAEKVEHTVLSVAWPMVQAGLSTVCCVLPLTFAATYSSSVFFSAILLVVLFGLTHGLIILPSFLSRFSGWFNIYNCCNMRRESGGGTTTNLPNTSLHSHDSYTSESQENSSKTNPE</sequence>
<keyword evidence="4 8" id="KW-1133">Transmembrane helix</keyword>
<feature type="transmembrane region" description="Helical" evidence="8">
    <location>
        <begin position="104"/>
        <end position="123"/>
    </location>
</feature>
<evidence type="ECO:0000259" key="9">
    <source>
        <dbReference type="PROSITE" id="PS50156"/>
    </source>
</evidence>
<comment type="similarity">
    <text evidence="2">Belongs to the patched family.</text>
</comment>
<evidence type="ECO:0000256" key="3">
    <source>
        <dbReference type="ARBA" id="ARBA00022692"/>
    </source>
</evidence>